<keyword evidence="2" id="KW-0732">Signal</keyword>
<comment type="caution">
    <text evidence="3">The sequence shown here is derived from an EMBL/GenBank/DDBJ whole genome shotgun (WGS) entry which is preliminary data.</text>
</comment>
<sequence>MTGCRIRTGMLIAPLLLAAPGVAAQVSVIDGEPARAAGEVEQIGDKDARAGPLLPPDDIVTWRDEGAGGLADPVRTENRRDSVQSVRQLGPVQDDEPVVQLYRGGRTAQPSAPLSSPAQGRTGAVEAVDGQDRCDPGAEDKETPGRCAQVIETRSAEFAKPSPTALSPEQKLLVDGRIRGEPVAADRRIATRSDADDPDYQRIAAAAALQNAPASVAQKPVDEEKDAQAEALQNAAIGAVVDILTPR</sequence>
<feature type="signal peptide" evidence="2">
    <location>
        <begin position="1"/>
        <end position="23"/>
    </location>
</feature>
<evidence type="ECO:0000256" key="2">
    <source>
        <dbReference type="SAM" id="SignalP"/>
    </source>
</evidence>
<evidence type="ECO:0000313" key="3">
    <source>
        <dbReference type="EMBL" id="MCC4231697.1"/>
    </source>
</evidence>
<keyword evidence="4" id="KW-1185">Reference proteome</keyword>
<protein>
    <submittedName>
        <fullName evidence="3">Uncharacterized protein</fullName>
    </submittedName>
</protein>
<dbReference type="Proteomes" id="UP001198830">
    <property type="component" value="Unassembled WGS sequence"/>
</dbReference>
<feature type="compositionally biased region" description="Polar residues" evidence="1">
    <location>
        <begin position="108"/>
        <end position="119"/>
    </location>
</feature>
<dbReference type="EMBL" id="JAJGNP010000002">
    <property type="protein sequence ID" value="MCC4231697.1"/>
    <property type="molecule type" value="Genomic_DNA"/>
</dbReference>
<evidence type="ECO:0000256" key="1">
    <source>
        <dbReference type="SAM" id="MobiDB-lite"/>
    </source>
</evidence>
<feature type="compositionally biased region" description="Basic and acidic residues" evidence="1">
    <location>
        <begin position="130"/>
        <end position="144"/>
    </location>
</feature>
<proteinExistence type="predicted"/>
<evidence type="ECO:0000313" key="4">
    <source>
        <dbReference type="Proteomes" id="UP001198830"/>
    </source>
</evidence>
<feature type="chain" id="PRO_5045640363" evidence="2">
    <location>
        <begin position="24"/>
        <end position="247"/>
    </location>
</feature>
<organism evidence="3 4">
    <name type="scientific">Sphingobium soli</name>
    <dbReference type="NCBI Taxonomy" id="1591116"/>
    <lineage>
        <taxon>Bacteria</taxon>
        <taxon>Pseudomonadati</taxon>
        <taxon>Pseudomonadota</taxon>
        <taxon>Alphaproteobacteria</taxon>
        <taxon>Sphingomonadales</taxon>
        <taxon>Sphingomonadaceae</taxon>
        <taxon>Sphingobium</taxon>
    </lineage>
</organism>
<dbReference type="RefSeq" id="WP_228226179.1">
    <property type="nucleotide sequence ID" value="NZ_JAJGNP010000002.1"/>
</dbReference>
<feature type="region of interest" description="Disordered" evidence="1">
    <location>
        <begin position="105"/>
        <end position="144"/>
    </location>
</feature>
<feature type="region of interest" description="Disordered" evidence="1">
    <location>
        <begin position="65"/>
        <end position="87"/>
    </location>
</feature>
<accession>A0ABS8GZM7</accession>
<gene>
    <name evidence="3" type="ORF">LL253_03215</name>
</gene>
<name>A0ABS8GZM7_9SPHN</name>
<reference evidence="3 4" key="1">
    <citation type="submission" date="2021-10" db="EMBL/GenBank/DDBJ databases">
        <title>The diversity and Nitrogen Metabolism of Culturable Nitrate-Utilizing Bacteria Within the Oxygen Minimum Zone of the Changjiang (Yangtze River)Estuary.</title>
        <authorList>
            <person name="Zhang D."/>
            <person name="Zheng J."/>
            <person name="Liu S."/>
            <person name="He W."/>
        </authorList>
    </citation>
    <scope>NUCLEOTIDE SEQUENCE [LARGE SCALE GENOMIC DNA]</scope>
    <source>
        <strain evidence="3 4">FXH275-2</strain>
    </source>
</reference>